<feature type="domain" description="Hydantoinase/oxoprolinase N-terminal" evidence="2">
    <location>
        <begin position="3"/>
        <end position="155"/>
    </location>
</feature>
<dbReference type="Pfam" id="PF05378">
    <property type="entry name" value="Hydant_A_N"/>
    <property type="match status" value="1"/>
</dbReference>
<comment type="caution">
    <text evidence="3">The sequence shown here is derived from an EMBL/GenBank/DDBJ whole genome shotgun (WGS) entry which is preliminary data.</text>
</comment>
<dbReference type="PANTHER" id="PTHR11365:SF2">
    <property type="entry name" value="5-OXOPROLINASE"/>
    <property type="match status" value="1"/>
</dbReference>
<accession>A0A8J3AP75</accession>
<dbReference type="Proteomes" id="UP000642180">
    <property type="component" value="Unassembled WGS sequence"/>
</dbReference>
<dbReference type="PANTHER" id="PTHR11365">
    <property type="entry name" value="5-OXOPROLINASE RELATED"/>
    <property type="match status" value="1"/>
</dbReference>
<dbReference type="Pfam" id="PF01968">
    <property type="entry name" value="Hydantoinase_A"/>
    <property type="match status" value="1"/>
</dbReference>
<dbReference type="InterPro" id="IPR045079">
    <property type="entry name" value="Oxoprolinase-like"/>
</dbReference>
<dbReference type="InterPro" id="IPR002821">
    <property type="entry name" value="Hydantoinase_A"/>
</dbReference>
<dbReference type="GO" id="GO:0017168">
    <property type="term" value="F:5-oxoprolinase (ATP-hydrolyzing) activity"/>
    <property type="evidence" value="ECO:0007669"/>
    <property type="project" value="TreeGrafter"/>
</dbReference>
<proteinExistence type="predicted"/>
<evidence type="ECO:0000313" key="3">
    <source>
        <dbReference type="EMBL" id="GGI16284.1"/>
    </source>
</evidence>
<gene>
    <name evidence="3" type="ORF">GCM10008066_03190</name>
</gene>
<name>A0A8J3AP75_9BURK</name>
<protein>
    <submittedName>
        <fullName evidence="3">Hydantoinase/oxoprolinase</fullName>
    </submittedName>
</protein>
<evidence type="ECO:0000313" key="4">
    <source>
        <dbReference type="Proteomes" id="UP000642180"/>
    </source>
</evidence>
<dbReference type="InterPro" id="IPR008040">
    <property type="entry name" value="Hydant_A_N"/>
</dbReference>
<feature type="domain" description="Hydantoinase A/oxoprolinase" evidence="1">
    <location>
        <begin position="178"/>
        <end position="459"/>
    </location>
</feature>
<dbReference type="GO" id="GO:0006749">
    <property type="term" value="P:glutathione metabolic process"/>
    <property type="evidence" value="ECO:0007669"/>
    <property type="project" value="TreeGrafter"/>
</dbReference>
<dbReference type="GO" id="GO:0005829">
    <property type="term" value="C:cytosol"/>
    <property type="evidence" value="ECO:0007669"/>
    <property type="project" value="TreeGrafter"/>
</dbReference>
<organism evidence="3 4">
    <name type="scientific">Oxalicibacterium faecigallinarum</name>
    <dbReference type="NCBI Taxonomy" id="573741"/>
    <lineage>
        <taxon>Bacteria</taxon>
        <taxon>Pseudomonadati</taxon>
        <taxon>Pseudomonadota</taxon>
        <taxon>Betaproteobacteria</taxon>
        <taxon>Burkholderiales</taxon>
        <taxon>Oxalobacteraceae</taxon>
        <taxon>Oxalicibacterium</taxon>
    </lineage>
</organism>
<evidence type="ECO:0000259" key="2">
    <source>
        <dbReference type="Pfam" id="PF05378"/>
    </source>
</evidence>
<dbReference type="EMBL" id="BMDI01000001">
    <property type="protein sequence ID" value="GGI16284.1"/>
    <property type="molecule type" value="Genomic_DNA"/>
</dbReference>
<dbReference type="AlphaFoldDB" id="A0A8J3AP75"/>
<dbReference type="InterPro" id="IPR043129">
    <property type="entry name" value="ATPase_NBD"/>
</dbReference>
<reference evidence="4" key="1">
    <citation type="journal article" date="2019" name="Int. J. Syst. Evol. Microbiol.">
        <title>The Global Catalogue of Microorganisms (GCM) 10K type strain sequencing project: providing services to taxonomists for standard genome sequencing and annotation.</title>
        <authorList>
            <consortium name="The Broad Institute Genomics Platform"/>
            <consortium name="The Broad Institute Genome Sequencing Center for Infectious Disease"/>
            <person name="Wu L."/>
            <person name="Ma J."/>
        </authorList>
    </citation>
    <scope>NUCLEOTIDE SEQUENCE [LARGE SCALE GENOMIC DNA]</scope>
    <source>
        <strain evidence="4">CCM 2767</strain>
    </source>
</reference>
<sequence>MILGIDVGGTHTDSVLMQNGKILRKSKVMTDKSDLLKSVTQATHAVAQPEDIKQLRRIVLSTTMTTNAVAQHQLDQVGLIVMSGPGVSHRDLPLSDKTTFVRGYMNHRGLEAEPIDEDEIIELQKEFARKGIKHFGVIGKFSTRSPAHEQIIQALLIDDANHVTVGHRLSGELSFPRRISTAYLNEAVWSLHSTMADQLQTYLKQLGVDVPLYILKADGGTIDVEQSRHYPVQTILSGPAATIMGVLPFVPTNRDSVSIDVGGTTTDIALFADGAPLLEPKGVQIEEHKTLIRGLLTHSIAIGGDSHVRVIDGQLAIGPERKGSAMAFDGPVPTPTDAMIVLGLANIGDKAKATAAIESVARDLGKSTEQTAQAIMDLACETIAAKVRSMIAEVNGKPVYTIHEMLEGKVLAPTDAIVVGGPAPYMAKQVGELLQMKAIVPGDSDVINASGAAMARTTVELTLMADTEERQMSIAEEGTQADIPRNFTINDLIDVGTERLKEIARVAGAPEEDIEIEVADSQSFNVIRDGSTTGKNFRVRLQIKPGLTKHVTAHATAN</sequence>
<keyword evidence="4" id="KW-1185">Reference proteome</keyword>
<evidence type="ECO:0000259" key="1">
    <source>
        <dbReference type="Pfam" id="PF01968"/>
    </source>
</evidence>
<dbReference type="SUPFAM" id="SSF53067">
    <property type="entry name" value="Actin-like ATPase domain"/>
    <property type="match status" value="2"/>
</dbReference>
<dbReference type="RefSeq" id="WP_188379531.1">
    <property type="nucleotide sequence ID" value="NZ_BMDI01000001.1"/>
</dbReference>